<dbReference type="InterPro" id="IPR053146">
    <property type="entry name" value="QDO-like"/>
</dbReference>
<evidence type="ECO:0000313" key="3">
    <source>
        <dbReference type="Proteomes" id="UP000598820"/>
    </source>
</evidence>
<proteinExistence type="predicted"/>
<dbReference type="Gene3D" id="2.60.120.10">
    <property type="entry name" value="Jelly Rolls"/>
    <property type="match status" value="1"/>
</dbReference>
<organism evidence="2 3">
    <name type="scientific">Spirosoma profusum</name>
    <dbReference type="NCBI Taxonomy" id="2771354"/>
    <lineage>
        <taxon>Bacteria</taxon>
        <taxon>Pseudomonadati</taxon>
        <taxon>Bacteroidota</taxon>
        <taxon>Cytophagia</taxon>
        <taxon>Cytophagales</taxon>
        <taxon>Cytophagaceae</taxon>
        <taxon>Spirosoma</taxon>
    </lineage>
</organism>
<evidence type="ECO:0000313" key="2">
    <source>
        <dbReference type="EMBL" id="MBD2703308.1"/>
    </source>
</evidence>
<gene>
    <name evidence="2" type="ORF">IC229_21865</name>
</gene>
<dbReference type="EMBL" id="JACWZY010000021">
    <property type="protein sequence ID" value="MBD2703308.1"/>
    <property type="molecule type" value="Genomic_DNA"/>
</dbReference>
<dbReference type="Proteomes" id="UP000598820">
    <property type="component" value="Unassembled WGS sequence"/>
</dbReference>
<dbReference type="PANTHER" id="PTHR36440">
    <property type="entry name" value="PUTATIVE (AFU_ORTHOLOGUE AFUA_8G07350)-RELATED"/>
    <property type="match status" value="1"/>
</dbReference>
<reference evidence="2" key="1">
    <citation type="submission" date="2020-09" db="EMBL/GenBank/DDBJ databases">
        <authorList>
            <person name="Kim M.K."/>
        </authorList>
    </citation>
    <scope>NUCLEOTIDE SEQUENCE</scope>
    <source>
        <strain evidence="2">BT702</strain>
    </source>
</reference>
<dbReference type="Pfam" id="PF07883">
    <property type="entry name" value="Cupin_2"/>
    <property type="match status" value="1"/>
</dbReference>
<dbReference type="SUPFAM" id="SSF51182">
    <property type="entry name" value="RmlC-like cupins"/>
    <property type="match status" value="1"/>
</dbReference>
<dbReference type="AlphaFoldDB" id="A0A926Y3D9"/>
<dbReference type="RefSeq" id="WP_190889159.1">
    <property type="nucleotide sequence ID" value="NZ_JACWZY010000021.1"/>
</dbReference>
<dbReference type="InterPro" id="IPR013096">
    <property type="entry name" value="Cupin_2"/>
</dbReference>
<accession>A0A926Y3D9</accession>
<name>A0A926Y3D9_9BACT</name>
<sequence>MERRHFLASGLLAGFDAQCPSLTQSLLPAFTHSDRGPLKPFYSPPEPTQVGPNGLGFRVPVRSNQTNGQFSCMEGIMGPKLMGPAPHVHKELDELMFVQEGTVSILVGDKVYEVEAGGWHLRPHGLVHTFWNATDKPVRYIDMFFNQDFENFLEEMFARLIPDLMKRGVSLTSKEATDKMNALYTRYGITMFEEQRQPIMAQYGLKG</sequence>
<dbReference type="InterPro" id="IPR014710">
    <property type="entry name" value="RmlC-like_jellyroll"/>
</dbReference>
<feature type="domain" description="Cupin type-2" evidence="1">
    <location>
        <begin position="84"/>
        <end position="144"/>
    </location>
</feature>
<dbReference type="InterPro" id="IPR011051">
    <property type="entry name" value="RmlC_Cupin_sf"/>
</dbReference>
<comment type="caution">
    <text evidence="2">The sequence shown here is derived from an EMBL/GenBank/DDBJ whole genome shotgun (WGS) entry which is preliminary data.</text>
</comment>
<dbReference type="PANTHER" id="PTHR36440:SF1">
    <property type="entry name" value="PUTATIVE (AFU_ORTHOLOGUE AFUA_8G07350)-RELATED"/>
    <property type="match status" value="1"/>
</dbReference>
<protein>
    <submittedName>
        <fullName evidence="2">Cupin domain-containing protein</fullName>
    </submittedName>
</protein>
<keyword evidence="3" id="KW-1185">Reference proteome</keyword>
<evidence type="ECO:0000259" key="1">
    <source>
        <dbReference type="Pfam" id="PF07883"/>
    </source>
</evidence>